<organism evidence="1 2">
    <name type="scientific">Lithospermum erythrorhizon</name>
    <name type="common">Purple gromwell</name>
    <name type="synonym">Lithospermum officinale var. erythrorhizon</name>
    <dbReference type="NCBI Taxonomy" id="34254"/>
    <lineage>
        <taxon>Eukaryota</taxon>
        <taxon>Viridiplantae</taxon>
        <taxon>Streptophyta</taxon>
        <taxon>Embryophyta</taxon>
        <taxon>Tracheophyta</taxon>
        <taxon>Spermatophyta</taxon>
        <taxon>Magnoliopsida</taxon>
        <taxon>eudicotyledons</taxon>
        <taxon>Gunneridae</taxon>
        <taxon>Pentapetalae</taxon>
        <taxon>asterids</taxon>
        <taxon>lamiids</taxon>
        <taxon>Boraginales</taxon>
        <taxon>Boraginaceae</taxon>
        <taxon>Boraginoideae</taxon>
        <taxon>Lithospermeae</taxon>
        <taxon>Lithospermum</taxon>
    </lineage>
</organism>
<sequence>MKKDKVAEDRASKAEACLNQVYAEVERWVAEYTESAEFDLLVGKESAAGVVGFVTKFRGEFPQLLDLFTCFKVDWPEYFEGMSVATPPIEAEAKTVEVADEGAEEEVVAADDNSEDAIV</sequence>
<dbReference type="Proteomes" id="UP001454036">
    <property type="component" value="Unassembled WGS sequence"/>
</dbReference>
<accession>A0AAV3P4E4</accession>
<reference evidence="1 2" key="1">
    <citation type="submission" date="2024-01" db="EMBL/GenBank/DDBJ databases">
        <title>The complete chloroplast genome sequence of Lithospermum erythrorhizon: insights into the phylogenetic relationship among Boraginaceae species and the maternal lineages of purple gromwells.</title>
        <authorList>
            <person name="Okada T."/>
            <person name="Watanabe K."/>
        </authorList>
    </citation>
    <scope>NUCLEOTIDE SEQUENCE [LARGE SCALE GENOMIC DNA]</scope>
</reference>
<name>A0AAV3P4E4_LITER</name>
<dbReference type="EMBL" id="BAABME010000809">
    <property type="protein sequence ID" value="GAA0145626.1"/>
    <property type="molecule type" value="Genomic_DNA"/>
</dbReference>
<evidence type="ECO:0000313" key="1">
    <source>
        <dbReference type="EMBL" id="GAA0145626.1"/>
    </source>
</evidence>
<comment type="caution">
    <text evidence="1">The sequence shown here is derived from an EMBL/GenBank/DDBJ whole genome shotgun (WGS) entry which is preliminary data.</text>
</comment>
<gene>
    <name evidence="1" type="ORF">LIER_05779</name>
</gene>
<keyword evidence="2" id="KW-1185">Reference proteome</keyword>
<dbReference type="AlphaFoldDB" id="A0AAV3P4E4"/>
<protein>
    <submittedName>
        <fullName evidence="1">Uncharacterized protein</fullName>
    </submittedName>
</protein>
<evidence type="ECO:0000313" key="2">
    <source>
        <dbReference type="Proteomes" id="UP001454036"/>
    </source>
</evidence>
<proteinExistence type="predicted"/>